<evidence type="ECO:0000313" key="1">
    <source>
        <dbReference type="EMBL" id="GAH69936.1"/>
    </source>
</evidence>
<sequence length="111" mass="12726">KIPKVKGGWFKGPLYIAVDTLFREKNLFIDQNTILKNPDLIKQAIQQRISHYFNLVESIKKYGFDPSLNPVRVVNKNGVIYLLDGHHRVAILSILGYKKILVLKRTVLGIL</sequence>
<dbReference type="Gene3D" id="3.90.1530.10">
    <property type="entry name" value="Conserved hypothetical protein from pyrococcus furiosus pfu- 392566-001, ParB domain"/>
    <property type="match status" value="1"/>
</dbReference>
<dbReference type="InterPro" id="IPR036086">
    <property type="entry name" value="ParB/Sulfiredoxin_sf"/>
</dbReference>
<dbReference type="EMBL" id="BARU01029701">
    <property type="protein sequence ID" value="GAH69936.1"/>
    <property type="molecule type" value="Genomic_DNA"/>
</dbReference>
<gene>
    <name evidence="1" type="ORF">S03H2_47207</name>
</gene>
<proteinExistence type="predicted"/>
<reference evidence="1" key="1">
    <citation type="journal article" date="2014" name="Front. Microbiol.">
        <title>High frequency of phylogenetically diverse reductive dehalogenase-homologous genes in deep subseafloor sedimentary metagenomes.</title>
        <authorList>
            <person name="Kawai M."/>
            <person name="Futagami T."/>
            <person name="Toyoda A."/>
            <person name="Takaki Y."/>
            <person name="Nishi S."/>
            <person name="Hori S."/>
            <person name="Arai W."/>
            <person name="Tsubouchi T."/>
            <person name="Morono Y."/>
            <person name="Uchiyama I."/>
            <person name="Ito T."/>
            <person name="Fujiyama A."/>
            <person name="Inagaki F."/>
            <person name="Takami H."/>
        </authorList>
    </citation>
    <scope>NUCLEOTIDE SEQUENCE</scope>
    <source>
        <strain evidence="1">Expedition CK06-06</strain>
    </source>
</reference>
<dbReference type="SUPFAM" id="SSF110849">
    <property type="entry name" value="ParB/Sulfiredoxin"/>
    <property type="match status" value="1"/>
</dbReference>
<protein>
    <submittedName>
        <fullName evidence="1">Uncharacterized protein</fullName>
    </submittedName>
</protein>
<name>X1HIH4_9ZZZZ</name>
<organism evidence="1">
    <name type="scientific">marine sediment metagenome</name>
    <dbReference type="NCBI Taxonomy" id="412755"/>
    <lineage>
        <taxon>unclassified sequences</taxon>
        <taxon>metagenomes</taxon>
        <taxon>ecological metagenomes</taxon>
    </lineage>
</organism>
<accession>X1HIH4</accession>
<dbReference type="CDD" id="cd16387">
    <property type="entry name" value="ParB_N_Srx"/>
    <property type="match status" value="1"/>
</dbReference>
<dbReference type="AlphaFoldDB" id="X1HIH4"/>
<feature type="non-terminal residue" evidence="1">
    <location>
        <position position="1"/>
    </location>
</feature>
<comment type="caution">
    <text evidence="1">The sequence shown here is derived from an EMBL/GenBank/DDBJ whole genome shotgun (WGS) entry which is preliminary data.</text>
</comment>